<evidence type="ECO:0000313" key="2">
    <source>
        <dbReference type="EMBL" id="OEJ89259.1"/>
    </source>
</evidence>
<feature type="region of interest" description="Disordered" evidence="1">
    <location>
        <begin position="1"/>
        <end position="21"/>
    </location>
</feature>
<comment type="caution">
    <text evidence="2">The sequence shown here is derived from an EMBL/GenBank/DDBJ whole genome shotgun (WGS) entry which is preliminary data.</text>
</comment>
<proteinExistence type="predicted"/>
<dbReference type="EMBL" id="LPNN01000004">
    <property type="protein sequence ID" value="OEJ89259.1"/>
    <property type="molecule type" value="Genomic_DNA"/>
</dbReference>
<protein>
    <submittedName>
        <fullName evidence="2">Uncharacterized protein</fullName>
    </submittedName>
</protein>
<evidence type="ECO:0000313" key="3">
    <source>
        <dbReference type="Proteomes" id="UP000095358"/>
    </source>
</evidence>
<organism evidence="2 3">
    <name type="scientific">Hanseniaspora uvarum</name>
    <name type="common">Yeast</name>
    <name type="synonym">Kloeckera apiculata</name>
    <dbReference type="NCBI Taxonomy" id="29833"/>
    <lineage>
        <taxon>Eukaryota</taxon>
        <taxon>Fungi</taxon>
        <taxon>Dikarya</taxon>
        <taxon>Ascomycota</taxon>
        <taxon>Saccharomycotina</taxon>
        <taxon>Saccharomycetes</taxon>
        <taxon>Saccharomycodales</taxon>
        <taxon>Saccharomycodaceae</taxon>
        <taxon>Hanseniaspora</taxon>
    </lineage>
</organism>
<accession>A0A1E5RQT5</accession>
<feature type="region of interest" description="Disordered" evidence="1">
    <location>
        <begin position="160"/>
        <end position="190"/>
    </location>
</feature>
<name>A0A1E5RQT5_HANUV</name>
<dbReference type="Proteomes" id="UP000095358">
    <property type="component" value="Unassembled WGS sequence"/>
</dbReference>
<dbReference type="VEuPathDB" id="FungiDB:AWRI3580_g1651"/>
<gene>
    <name evidence="2" type="ORF">AWRI3580_g1651</name>
</gene>
<sequence>MASVISAPSATEQTPPKSHSNQMFTSFLNEFYSDNTANYIKRNDSYIENKMKSKQYHLKNNSSHINTVTNLGSPMGTVENIESRQSINTFLNDFNEFHRAQDINHRKRLSKYENQYCIPVIPNPGDKNNQVSPKLKIYSPKKHIKRFSIYSIKQLKLLNNSPKGKGHSKNSSISSSSSNSRNSYSRGSDKKKILIKRKKSISYKSLFDSRKNIPLFRTKSKLYSVSAFAHKNNEEKLTKTEIFEIITKERLKVLNPSSELSQILFKRIKYDSYKKDHRLVNYSSDINLRSKYDSEQVTKTELDRTVDLWQQYLTNLISNKIKENLSHPSKLSPIFGVLAKDENTDKVSMKANLSDSDSNNSYLSETNSELGSVLEQKINQFINKNRQHVSYATTIANTQFSQNNSGSEDDIDEFEWIRKESK</sequence>
<keyword evidence="3" id="KW-1185">Reference proteome</keyword>
<evidence type="ECO:0000256" key="1">
    <source>
        <dbReference type="SAM" id="MobiDB-lite"/>
    </source>
</evidence>
<reference evidence="3" key="1">
    <citation type="journal article" date="2016" name="Genome Announc.">
        <title>Genome sequences of three species of Hanseniaspora isolated from spontaneous wine fermentations.</title>
        <authorList>
            <person name="Sternes P.R."/>
            <person name="Lee D."/>
            <person name="Kutyna D.R."/>
            <person name="Borneman A.R."/>
        </authorList>
    </citation>
    <scope>NUCLEOTIDE SEQUENCE [LARGE SCALE GENOMIC DNA]</scope>
    <source>
        <strain evidence="3">AWRI3580</strain>
    </source>
</reference>
<feature type="region of interest" description="Disordered" evidence="1">
    <location>
        <begin position="401"/>
        <end position="422"/>
    </location>
</feature>
<dbReference type="AlphaFoldDB" id="A0A1E5RQT5"/>
<dbReference type="OrthoDB" id="3973150at2759"/>
<feature type="compositionally biased region" description="Low complexity" evidence="1">
    <location>
        <begin position="169"/>
        <end position="186"/>
    </location>
</feature>